<feature type="coiled-coil region" evidence="1">
    <location>
        <begin position="203"/>
        <end position="230"/>
    </location>
</feature>
<keyword evidence="4" id="KW-1185">Reference proteome</keyword>
<dbReference type="EMBL" id="CP014242">
    <property type="protein sequence ID" value="AMD18952.1"/>
    <property type="molecule type" value="Genomic_DNA"/>
</dbReference>
<name>A0A109UXH9_9SACH</name>
<accession>A0A109UXH9</accession>
<sequence>MNNPLKDISNKELSNRSSNVFKRLNTSPMRRPNYAGIDKASSRFSPGYLNNYTSPKALLAPEPVDGSQSYLRVDTTPSSQLNQVTKISDVMFPKSPIKIGNDGFSNTTIVGGDGSQSRIKNRLSPMKEHKSIISTNDSTLSPTRQNLLTKLQKDEDLSKMTRKNTKINSELVTNFKVSKPNVVTRSRSVKFELPEDRMISMELQTLKEQIRVLLERQDELELRIMELEKDKKG</sequence>
<dbReference type="Pfam" id="PF17300">
    <property type="entry name" value="FIN1"/>
    <property type="match status" value="1"/>
</dbReference>
<dbReference type="GeneID" id="28722146"/>
<evidence type="ECO:0000256" key="2">
    <source>
        <dbReference type="SAM" id="MobiDB-lite"/>
    </source>
</evidence>
<feature type="region of interest" description="Disordered" evidence="2">
    <location>
        <begin position="1"/>
        <end position="27"/>
    </location>
</feature>
<dbReference type="STRING" id="45286.A0A109UXH9"/>
<gene>
    <name evidence="3" type="ORF">AW171_hschr2481</name>
</gene>
<evidence type="ECO:0000313" key="4">
    <source>
        <dbReference type="Proteomes" id="UP000243052"/>
    </source>
</evidence>
<evidence type="ECO:0000256" key="1">
    <source>
        <dbReference type="SAM" id="Coils"/>
    </source>
</evidence>
<dbReference type="AlphaFoldDB" id="A0A109UXH9"/>
<reference evidence="3 4" key="1">
    <citation type="submission" date="2016-01" db="EMBL/GenBank/DDBJ databases">
        <title>Genome sequence of the yeast Holleya sinecauda.</title>
        <authorList>
            <person name="Dietrich F.S."/>
        </authorList>
    </citation>
    <scope>NUCLEOTIDE SEQUENCE [LARGE SCALE GENOMIC DNA]</scope>
    <source>
        <strain evidence="3 4">ATCC 58844</strain>
    </source>
</reference>
<organism evidence="3 4">
    <name type="scientific">Eremothecium sinecaudum</name>
    <dbReference type="NCBI Taxonomy" id="45286"/>
    <lineage>
        <taxon>Eukaryota</taxon>
        <taxon>Fungi</taxon>
        <taxon>Dikarya</taxon>
        <taxon>Ascomycota</taxon>
        <taxon>Saccharomycotina</taxon>
        <taxon>Saccharomycetes</taxon>
        <taxon>Saccharomycetales</taxon>
        <taxon>Saccharomycetaceae</taxon>
        <taxon>Eremothecium</taxon>
    </lineage>
</organism>
<dbReference type="OrthoDB" id="4052026at2759"/>
<feature type="compositionally biased region" description="Polar residues" evidence="2">
    <location>
        <begin position="15"/>
        <end position="27"/>
    </location>
</feature>
<protein>
    <submittedName>
        <fullName evidence="3">HBR051Cp</fullName>
    </submittedName>
</protein>
<dbReference type="Proteomes" id="UP000243052">
    <property type="component" value="Chromosome ii"/>
</dbReference>
<keyword evidence="1" id="KW-0175">Coiled coil</keyword>
<dbReference type="InterPro" id="IPR035260">
    <property type="entry name" value="Fin1"/>
</dbReference>
<evidence type="ECO:0000313" key="3">
    <source>
        <dbReference type="EMBL" id="AMD18952.1"/>
    </source>
</evidence>
<proteinExistence type="predicted"/>
<dbReference type="RefSeq" id="XP_017985948.1">
    <property type="nucleotide sequence ID" value="XM_018130459.1"/>
</dbReference>